<evidence type="ECO:0000256" key="1">
    <source>
        <dbReference type="SAM" id="MobiDB-lite"/>
    </source>
</evidence>
<feature type="region of interest" description="Disordered" evidence="1">
    <location>
        <begin position="1"/>
        <end position="30"/>
    </location>
</feature>
<comment type="caution">
    <text evidence="2">The sequence shown here is derived from an EMBL/GenBank/DDBJ whole genome shotgun (WGS) entry which is preliminary data.</text>
</comment>
<accession>A0A640KR75</accession>
<feature type="region of interest" description="Disordered" evidence="1">
    <location>
        <begin position="168"/>
        <end position="292"/>
    </location>
</feature>
<protein>
    <submittedName>
        <fullName evidence="2">Uncharacterized protein</fullName>
    </submittedName>
</protein>
<dbReference type="EMBL" id="BLBS01000039">
    <property type="protein sequence ID" value="GET90027.1"/>
    <property type="molecule type" value="Genomic_DNA"/>
</dbReference>
<dbReference type="VEuPathDB" id="TriTrypDB:LtaPh_2811300"/>
<feature type="region of interest" description="Disordered" evidence="1">
    <location>
        <begin position="42"/>
        <end position="61"/>
    </location>
</feature>
<dbReference type="Proteomes" id="UP000419144">
    <property type="component" value="Unassembled WGS sequence"/>
</dbReference>
<evidence type="ECO:0000313" key="3">
    <source>
        <dbReference type="Proteomes" id="UP000419144"/>
    </source>
</evidence>
<name>A0A640KR75_LEITA</name>
<evidence type="ECO:0000313" key="2">
    <source>
        <dbReference type="EMBL" id="GET90027.1"/>
    </source>
</evidence>
<proteinExistence type="predicted"/>
<gene>
    <name evidence="2" type="ORF">LtaPh_2811300</name>
</gene>
<feature type="compositionally biased region" description="Basic and acidic residues" evidence="1">
    <location>
        <begin position="375"/>
        <end position="397"/>
    </location>
</feature>
<dbReference type="AlphaFoldDB" id="A0A640KR75"/>
<dbReference type="OrthoDB" id="261292at2759"/>
<keyword evidence="3" id="KW-1185">Reference proteome</keyword>
<reference evidence="2" key="1">
    <citation type="submission" date="2019-11" db="EMBL/GenBank/DDBJ databases">
        <title>Leishmania tarentolae CDS.</title>
        <authorList>
            <person name="Goto Y."/>
            <person name="Yamagishi J."/>
        </authorList>
    </citation>
    <scope>NUCLEOTIDE SEQUENCE [LARGE SCALE GENOMIC DNA]</scope>
    <source>
        <strain evidence="2">Parrot Tar II</strain>
    </source>
</reference>
<feature type="region of interest" description="Disordered" evidence="1">
    <location>
        <begin position="104"/>
        <end position="141"/>
    </location>
</feature>
<feature type="compositionally biased region" description="Polar residues" evidence="1">
    <location>
        <begin position="254"/>
        <end position="271"/>
    </location>
</feature>
<organism evidence="2 3">
    <name type="scientific">Leishmania tarentolae</name>
    <name type="common">Sauroleishmania tarentolae</name>
    <dbReference type="NCBI Taxonomy" id="5689"/>
    <lineage>
        <taxon>Eukaryota</taxon>
        <taxon>Discoba</taxon>
        <taxon>Euglenozoa</taxon>
        <taxon>Kinetoplastea</taxon>
        <taxon>Metakinetoplastina</taxon>
        <taxon>Trypanosomatida</taxon>
        <taxon>Trypanosomatidae</taxon>
        <taxon>Leishmaniinae</taxon>
        <taxon>Leishmania</taxon>
        <taxon>lizard Leishmania</taxon>
    </lineage>
</organism>
<feature type="region of interest" description="Disordered" evidence="1">
    <location>
        <begin position="325"/>
        <end position="397"/>
    </location>
</feature>
<sequence length="397" mass="43005">MLFAGGTFGAASEAHDANKRPSGRRHQARDMAELQATVDARKGFPPAPAEGARHAAAQKKMAAGPSFLDRMHQQNSAVVDMAHPTRRRGSAPMDHLNIFSWHDTAPASRTPHQDRQLAESGSRATQPVKTTAPVPTAEDRRAQEARKFETNTESAFLRFINAPKAQLGAEAGNRGARTGAVSRKPATSLPPYSDIMGNPVRDQPEKPRGRRGKAAAATDNRSGAPGESGIAGFPGMGQRGILPGTSHLARKPEQSNPFPSPTSTSMQQKDVSQGEDVCAPEAPEPMPKAKCSSPYYIDADDYESHYPTNTYETEAYGQQEIRMYGDNEYDDYEQAHTGDTDAGAPRRPQAMPSPEWLHDTPVGGGASGLLARSPSEQRHQYRFDAEKQQVYEADGPH</sequence>